<evidence type="ECO:0000313" key="4">
    <source>
        <dbReference type="EMBL" id="KAH3795601.1"/>
    </source>
</evidence>
<dbReference type="InterPro" id="IPR017441">
    <property type="entry name" value="Protein_kinase_ATP_BS"/>
</dbReference>
<dbReference type="EMBL" id="JAIWYP010000007">
    <property type="protein sequence ID" value="KAH3795601.1"/>
    <property type="molecule type" value="Genomic_DNA"/>
</dbReference>
<feature type="binding site" evidence="1">
    <location>
        <position position="144"/>
    </location>
    <ligand>
        <name>ATP</name>
        <dbReference type="ChEBI" id="CHEBI:30616"/>
    </ligand>
</feature>
<dbReference type="Gene3D" id="3.30.200.20">
    <property type="entry name" value="Phosphorylase Kinase, domain 1"/>
    <property type="match status" value="1"/>
</dbReference>
<dbReference type="PROSITE" id="PS00107">
    <property type="entry name" value="PROTEIN_KINASE_ATP"/>
    <property type="match status" value="1"/>
</dbReference>
<evidence type="ECO:0000256" key="1">
    <source>
        <dbReference type="PROSITE-ProRule" id="PRU10141"/>
    </source>
</evidence>
<comment type="caution">
    <text evidence="4">The sequence shown here is derived from an EMBL/GenBank/DDBJ whole genome shotgun (WGS) entry which is preliminary data.</text>
</comment>
<gene>
    <name evidence="4" type="ORF">DPMN_149156</name>
</gene>
<feature type="domain" description="Protein kinase" evidence="3">
    <location>
        <begin position="117"/>
        <end position="289"/>
    </location>
</feature>
<dbReference type="InterPro" id="IPR011009">
    <property type="entry name" value="Kinase-like_dom_sf"/>
</dbReference>
<evidence type="ECO:0000259" key="3">
    <source>
        <dbReference type="PROSITE" id="PS50011"/>
    </source>
</evidence>
<dbReference type="PANTHER" id="PTHR24348">
    <property type="entry name" value="SERINE/THREONINE-PROTEIN KINASE UNC-51-RELATED"/>
    <property type="match status" value="1"/>
</dbReference>
<keyword evidence="1" id="KW-0067">ATP-binding</keyword>
<reference evidence="4" key="1">
    <citation type="journal article" date="2019" name="bioRxiv">
        <title>The Genome of the Zebra Mussel, Dreissena polymorpha: A Resource for Invasive Species Research.</title>
        <authorList>
            <person name="McCartney M.A."/>
            <person name="Auch B."/>
            <person name="Kono T."/>
            <person name="Mallez S."/>
            <person name="Zhang Y."/>
            <person name="Obille A."/>
            <person name="Becker A."/>
            <person name="Abrahante J.E."/>
            <person name="Garbe J."/>
            <person name="Badalamenti J.P."/>
            <person name="Herman A."/>
            <person name="Mangelson H."/>
            <person name="Liachko I."/>
            <person name="Sullivan S."/>
            <person name="Sone E.D."/>
            <person name="Koren S."/>
            <person name="Silverstein K.A.T."/>
            <person name="Beckman K.B."/>
            <person name="Gohl D.M."/>
        </authorList>
    </citation>
    <scope>NUCLEOTIDE SEQUENCE</scope>
    <source>
        <strain evidence="4">Duluth1</strain>
        <tissue evidence="4">Whole animal</tissue>
    </source>
</reference>
<name>A0A9D4FD29_DREPO</name>
<dbReference type="GO" id="GO:0005524">
    <property type="term" value="F:ATP binding"/>
    <property type="evidence" value="ECO:0007669"/>
    <property type="project" value="UniProtKB-UniRule"/>
</dbReference>
<dbReference type="SUPFAM" id="SSF56112">
    <property type="entry name" value="Protein kinase-like (PK-like)"/>
    <property type="match status" value="1"/>
</dbReference>
<dbReference type="GO" id="GO:0005737">
    <property type="term" value="C:cytoplasm"/>
    <property type="evidence" value="ECO:0007669"/>
    <property type="project" value="TreeGrafter"/>
</dbReference>
<dbReference type="SMART" id="SM00220">
    <property type="entry name" value="S_TKc"/>
    <property type="match status" value="1"/>
</dbReference>
<dbReference type="AlphaFoldDB" id="A0A9D4FD29"/>
<dbReference type="Proteomes" id="UP000828390">
    <property type="component" value="Unassembled WGS sequence"/>
</dbReference>
<feature type="compositionally biased region" description="Polar residues" evidence="2">
    <location>
        <begin position="1"/>
        <end position="36"/>
    </location>
</feature>
<evidence type="ECO:0000313" key="5">
    <source>
        <dbReference type="Proteomes" id="UP000828390"/>
    </source>
</evidence>
<feature type="non-terminal residue" evidence="4">
    <location>
        <position position="289"/>
    </location>
</feature>
<keyword evidence="1" id="KW-0547">Nucleotide-binding</keyword>
<sequence length="289" mass="32377">MSNNNLSDGSDQISLKSNCTANQLPTPSVPSASVQRSDGKAFDAGPSFRGVNFPDYSGNPDLSRPGLILREISKGTHDEIIQFAENTEKETRGVEGGVINDEEAFISLKERRGEDESKHSRIIGKGSFGTVELLHVGTKEIVRKKVQRNQFKTTEAKLPCSLKHLNIVLCLGLICKETTVEIFFEHAGINLCEHMKRYSKLQNATNREQQYAINLNLFKQLISALKYLHTCGHRHLDVKPANICISQDGSDLLKLIDWGSAKMRYEVNDFTGMTPQYRAPEIDRYLHQG</sequence>
<protein>
    <recommendedName>
        <fullName evidence="3">Protein kinase domain-containing protein</fullName>
    </recommendedName>
</protein>
<dbReference type="GO" id="GO:0004674">
    <property type="term" value="F:protein serine/threonine kinase activity"/>
    <property type="evidence" value="ECO:0007669"/>
    <property type="project" value="InterPro"/>
</dbReference>
<proteinExistence type="predicted"/>
<dbReference type="GO" id="GO:0010506">
    <property type="term" value="P:regulation of autophagy"/>
    <property type="evidence" value="ECO:0007669"/>
    <property type="project" value="InterPro"/>
</dbReference>
<feature type="region of interest" description="Disordered" evidence="2">
    <location>
        <begin position="1"/>
        <end position="46"/>
    </location>
</feature>
<reference evidence="4" key="2">
    <citation type="submission" date="2020-11" db="EMBL/GenBank/DDBJ databases">
        <authorList>
            <person name="McCartney M.A."/>
            <person name="Auch B."/>
            <person name="Kono T."/>
            <person name="Mallez S."/>
            <person name="Becker A."/>
            <person name="Gohl D.M."/>
            <person name="Silverstein K.A.T."/>
            <person name="Koren S."/>
            <person name="Bechman K.B."/>
            <person name="Herman A."/>
            <person name="Abrahante J.E."/>
            <person name="Garbe J."/>
        </authorList>
    </citation>
    <scope>NUCLEOTIDE SEQUENCE</scope>
    <source>
        <strain evidence="4">Duluth1</strain>
        <tissue evidence="4">Whole animal</tissue>
    </source>
</reference>
<dbReference type="InterPro" id="IPR045269">
    <property type="entry name" value="Atg1-like"/>
</dbReference>
<dbReference type="PROSITE" id="PS50011">
    <property type="entry name" value="PROTEIN_KINASE_DOM"/>
    <property type="match status" value="1"/>
</dbReference>
<evidence type="ECO:0000256" key="2">
    <source>
        <dbReference type="SAM" id="MobiDB-lite"/>
    </source>
</evidence>
<dbReference type="PANTHER" id="PTHR24348:SF64">
    <property type="entry name" value="SERINE_THREONINE-PROTEIN KINASE DDB_G0278901-RELATED"/>
    <property type="match status" value="1"/>
</dbReference>
<keyword evidence="5" id="KW-1185">Reference proteome</keyword>
<dbReference type="Gene3D" id="1.10.510.10">
    <property type="entry name" value="Transferase(Phosphotransferase) domain 1"/>
    <property type="match status" value="1"/>
</dbReference>
<dbReference type="InterPro" id="IPR000719">
    <property type="entry name" value="Prot_kinase_dom"/>
</dbReference>
<dbReference type="GO" id="GO:0006914">
    <property type="term" value="P:autophagy"/>
    <property type="evidence" value="ECO:0007669"/>
    <property type="project" value="UniProtKB-ARBA"/>
</dbReference>
<dbReference type="Pfam" id="PF00069">
    <property type="entry name" value="Pkinase"/>
    <property type="match status" value="1"/>
</dbReference>
<organism evidence="4 5">
    <name type="scientific">Dreissena polymorpha</name>
    <name type="common">Zebra mussel</name>
    <name type="synonym">Mytilus polymorpha</name>
    <dbReference type="NCBI Taxonomy" id="45954"/>
    <lineage>
        <taxon>Eukaryota</taxon>
        <taxon>Metazoa</taxon>
        <taxon>Spiralia</taxon>
        <taxon>Lophotrochozoa</taxon>
        <taxon>Mollusca</taxon>
        <taxon>Bivalvia</taxon>
        <taxon>Autobranchia</taxon>
        <taxon>Heteroconchia</taxon>
        <taxon>Euheterodonta</taxon>
        <taxon>Imparidentia</taxon>
        <taxon>Neoheterodontei</taxon>
        <taxon>Myida</taxon>
        <taxon>Dreissenoidea</taxon>
        <taxon>Dreissenidae</taxon>
        <taxon>Dreissena</taxon>
    </lineage>
</organism>
<accession>A0A9D4FD29</accession>